<reference evidence="2" key="1">
    <citation type="journal article" date="2023" name="G3 (Bethesda)">
        <title>Whole genome assemblies of Zophobas morio and Tenebrio molitor.</title>
        <authorList>
            <person name="Kaur S."/>
            <person name="Stinson S.A."/>
            <person name="diCenzo G.C."/>
        </authorList>
    </citation>
    <scope>NUCLEOTIDE SEQUENCE</scope>
    <source>
        <strain evidence="2">QUZm001</strain>
    </source>
</reference>
<evidence type="ECO:0000256" key="1">
    <source>
        <dbReference type="SAM" id="MobiDB-lite"/>
    </source>
</evidence>
<dbReference type="EMBL" id="JALNTZ010000001">
    <property type="protein sequence ID" value="KAJ3664464.1"/>
    <property type="molecule type" value="Genomic_DNA"/>
</dbReference>
<feature type="compositionally biased region" description="Basic and acidic residues" evidence="1">
    <location>
        <begin position="370"/>
        <end position="386"/>
    </location>
</feature>
<evidence type="ECO:0000313" key="3">
    <source>
        <dbReference type="Proteomes" id="UP001168821"/>
    </source>
</evidence>
<feature type="region of interest" description="Disordered" evidence="1">
    <location>
        <begin position="550"/>
        <end position="602"/>
    </location>
</feature>
<name>A0AA38MR19_9CUCU</name>
<organism evidence="2 3">
    <name type="scientific">Zophobas morio</name>
    <dbReference type="NCBI Taxonomy" id="2755281"/>
    <lineage>
        <taxon>Eukaryota</taxon>
        <taxon>Metazoa</taxon>
        <taxon>Ecdysozoa</taxon>
        <taxon>Arthropoda</taxon>
        <taxon>Hexapoda</taxon>
        <taxon>Insecta</taxon>
        <taxon>Pterygota</taxon>
        <taxon>Neoptera</taxon>
        <taxon>Endopterygota</taxon>
        <taxon>Coleoptera</taxon>
        <taxon>Polyphaga</taxon>
        <taxon>Cucujiformia</taxon>
        <taxon>Tenebrionidae</taxon>
        <taxon>Zophobas</taxon>
    </lineage>
</organism>
<proteinExistence type="predicted"/>
<dbReference type="AlphaFoldDB" id="A0AA38MR19"/>
<dbReference type="Proteomes" id="UP001168821">
    <property type="component" value="Unassembled WGS sequence"/>
</dbReference>
<keyword evidence="3" id="KW-1185">Reference proteome</keyword>
<feature type="region of interest" description="Disordered" evidence="1">
    <location>
        <begin position="487"/>
        <end position="516"/>
    </location>
</feature>
<evidence type="ECO:0000313" key="2">
    <source>
        <dbReference type="EMBL" id="KAJ3664464.1"/>
    </source>
</evidence>
<feature type="region of interest" description="Disordered" evidence="1">
    <location>
        <begin position="1"/>
        <end position="54"/>
    </location>
</feature>
<comment type="caution">
    <text evidence="2">The sequence shown here is derived from an EMBL/GenBank/DDBJ whole genome shotgun (WGS) entry which is preliminary data.</text>
</comment>
<feature type="region of interest" description="Disordered" evidence="1">
    <location>
        <begin position="212"/>
        <end position="232"/>
    </location>
</feature>
<sequence>MDHYGNLLMDECPPDLQSPGDEDKDLPKKPPLHSKGVATSFGFKRRPTTAPSIASNSNAARRLANADIIDRNGNGHSDTEPLTANIAPTARSTPRLMPPKKEGIATRVNRFGFRQPQANRLHKVSDLNNAPIELCNNNVARVKSNSANQKGKGVVGVVVDSNKNRMTKNGISPPQAEKFMLQSTQLPRPEPIRVIETKTAKTLANNNRRIAYHEDNSSKEGSLTEDSGVGSQFSAETMPGVERLNSSPTYGARRSFHKTRNLEIVKSGNTFDVRDLDDSSESCAPLPQLPSAFSTADNSRGNFYTSGFVREKAREYQRHLDDNRRKISVTSSEGFSDDYADEEKTFKDKFRSEKTFIKSSAHKFLKSKPAVKDDSSPPSSDEHEWAHGGEAMADEVSFSISSSDESKEKDQPPVNTVPDIAATIQNLMNASLNSPKDIKSMLLTIEDPKFAAVAAASNSSLMLDDETSPVDSLISYSESEEILKKKLNRSSSNSKDINEKLTPPSPGTPTNISNSLSLSDGKDDFLIDDEIADQPALVFEDTLVATNDGFSISQNNSESTNTMVDSTPKPKRRTFLGVDGSPISSRKKKSLHSRTGSLDTLSPCESIASDDLMMDYDYSQSSGVEDDKNDNHNHGFLSLDDTLIRKAELDDSGGLRDWASLLGNYTSEKNSKR</sequence>
<feature type="compositionally biased region" description="Polar residues" evidence="1">
    <location>
        <begin position="550"/>
        <end position="565"/>
    </location>
</feature>
<gene>
    <name evidence="2" type="ORF">Zmor_000027</name>
</gene>
<feature type="compositionally biased region" description="Polar residues" evidence="1">
    <location>
        <begin position="219"/>
        <end position="232"/>
    </location>
</feature>
<feature type="region of interest" description="Disordered" evidence="1">
    <location>
        <begin position="367"/>
        <end position="386"/>
    </location>
</feature>
<accession>A0AA38MR19</accession>
<protein>
    <submittedName>
        <fullName evidence="2">Uncharacterized protein</fullName>
    </submittedName>
</protein>